<protein>
    <submittedName>
        <fullName evidence="1">DNA-binding protein</fullName>
    </submittedName>
</protein>
<dbReference type="NCBIfam" id="TIGR02647">
    <property type="entry name" value="DNA"/>
    <property type="match status" value="1"/>
</dbReference>
<sequence>MPLNEDLYAEIRLLALYNLESIQEGVKVHGNAEPALIAAARRLHDKGLVSQADGGYLTDLGVEAAEHAQKLLTILKTR</sequence>
<dbReference type="STRING" id="702114.A1355_09785"/>
<comment type="caution">
    <text evidence="1">The sequence shown here is derived from an EMBL/GenBank/DDBJ whole genome shotgun (WGS) entry which is preliminary data.</text>
</comment>
<organism evidence="1 2">
    <name type="scientific">Methylomonas koyamae</name>
    <dbReference type="NCBI Taxonomy" id="702114"/>
    <lineage>
        <taxon>Bacteria</taxon>
        <taxon>Pseudomonadati</taxon>
        <taxon>Pseudomonadota</taxon>
        <taxon>Gammaproteobacteria</taxon>
        <taxon>Methylococcales</taxon>
        <taxon>Methylococcaceae</taxon>
        <taxon>Methylomonas</taxon>
    </lineage>
</organism>
<dbReference type="OrthoDB" id="5600572at2"/>
<dbReference type="InterPro" id="IPR013468">
    <property type="entry name" value="CHP02647"/>
</dbReference>
<accession>A0A177NEB8</accession>
<reference evidence="2" key="1">
    <citation type="submission" date="2016-03" db="EMBL/GenBank/DDBJ databases">
        <authorList>
            <person name="Heylen K."/>
            <person name="De Vos P."/>
            <person name="Vekeman B."/>
        </authorList>
    </citation>
    <scope>NUCLEOTIDE SEQUENCE [LARGE SCALE GENOMIC DNA]</scope>
    <source>
        <strain evidence="2">R-45383</strain>
    </source>
</reference>
<dbReference type="AlphaFoldDB" id="A0A177NEB8"/>
<keyword evidence="1" id="KW-0238">DNA-binding</keyword>
<proteinExistence type="predicted"/>
<dbReference type="GO" id="GO:0003677">
    <property type="term" value="F:DNA binding"/>
    <property type="evidence" value="ECO:0007669"/>
    <property type="project" value="UniProtKB-KW"/>
</dbReference>
<gene>
    <name evidence="1" type="ORF">A1355_09785</name>
</gene>
<keyword evidence="2" id="KW-1185">Reference proteome</keyword>
<dbReference type="RefSeq" id="WP_064030313.1">
    <property type="nucleotide sequence ID" value="NZ_LUUK01000185.1"/>
</dbReference>
<dbReference type="EMBL" id="LUUK01000185">
    <property type="protein sequence ID" value="OAI16408.1"/>
    <property type="molecule type" value="Genomic_DNA"/>
</dbReference>
<dbReference type="Proteomes" id="UP000077628">
    <property type="component" value="Unassembled WGS sequence"/>
</dbReference>
<dbReference type="Pfam" id="PF18918">
    <property type="entry name" value="DUF5669"/>
    <property type="match status" value="1"/>
</dbReference>
<evidence type="ECO:0000313" key="1">
    <source>
        <dbReference type="EMBL" id="OAI16408.1"/>
    </source>
</evidence>
<name>A0A177NEB8_9GAMM</name>
<evidence type="ECO:0000313" key="2">
    <source>
        <dbReference type="Proteomes" id="UP000077628"/>
    </source>
</evidence>